<reference evidence="1 2" key="1">
    <citation type="journal article" date="2020" name="J Geophys Res Biogeosci">
        <title>Magnetotaxis as an Adaptation to Enable Bacterial Shuttling of Microbial Sulfur and Sulfur Cycling Across Aquatic Oxic#Anoxic Interfaces.</title>
        <authorList>
            <person name="Li J."/>
            <person name="Liu P."/>
            <person name="Wang J."/>
            <person name="Roberts A.P."/>
            <person name="Pan Y."/>
        </authorList>
    </citation>
    <scope>NUCLEOTIDE SEQUENCE [LARGE SCALE GENOMIC DNA]</scope>
    <source>
        <strain evidence="1 2">MYR-1_YQ</strain>
    </source>
</reference>
<dbReference type="EMBL" id="JABXWD010000290">
    <property type="protein sequence ID" value="MBV6342596.1"/>
    <property type="molecule type" value="Genomic_DNA"/>
</dbReference>
<organism evidence="1 2">
    <name type="scientific">Candidatus Magnetobacterium casense</name>
    <dbReference type="NCBI Taxonomy" id="1455061"/>
    <lineage>
        <taxon>Bacteria</taxon>
        <taxon>Pseudomonadati</taxon>
        <taxon>Nitrospirota</taxon>
        <taxon>Thermodesulfovibrionia</taxon>
        <taxon>Thermodesulfovibrionales</taxon>
        <taxon>Candidatus Magnetobacteriaceae</taxon>
        <taxon>Candidatus Magnetobacterium</taxon>
    </lineage>
</organism>
<dbReference type="RefSeq" id="WP_218253211.1">
    <property type="nucleotide sequence ID" value="NZ_JABXWD010000290.1"/>
</dbReference>
<evidence type="ECO:0000313" key="2">
    <source>
        <dbReference type="Proteomes" id="UP001196980"/>
    </source>
</evidence>
<name>A0ABS6S1A9_9BACT</name>
<proteinExistence type="predicted"/>
<sequence length="230" mass="25598">MVDEKIEKAKVDILNSLSDAGESGLNKGKLGKDAKIRNTALDALIKAGEVVNIGLVSKALYVLKEFDNALERACEIIDRETSTEIKLFSKAVIKDMKALPAGKIRKNAQAAADRLVKEGKLLRLKHGRSILYLNVSVIKQPKPVTKLTKERVLEAYKKLRDETKFEYVELYKLIKELSTTKEQLQDILLQESRLGNAVLNEGVWATSSEEARAAAIHLKGTPQLQVKYKG</sequence>
<keyword evidence="2" id="KW-1185">Reference proteome</keyword>
<dbReference type="Proteomes" id="UP001196980">
    <property type="component" value="Unassembled WGS sequence"/>
</dbReference>
<comment type="caution">
    <text evidence="1">The sequence shown here is derived from an EMBL/GenBank/DDBJ whole genome shotgun (WGS) entry which is preliminary data.</text>
</comment>
<accession>A0ABS6S1A9</accession>
<protein>
    <submittedName>
        <fullName evidence="1">Uncharacterized protein</fullName>
    </submittedName>
</protein>
<evidence type="ECO:0000313" key="1">
    <source>
        <dbReference type="EMBL" id="MBV6342596.1"/>
    </source>
</evidence>
<gene>
    <name evidence="1" type="ORF">HWQ67_13485</name>
</gene>